<dbReference type="AlphaFoldDB" id="A0A5M9LDT5"/>
<dbReference type="GeneID" id="90955434"/>
<reference evidence="1" key="1">
    <citation type="journal article" date="2018" name="BMC Genomics">
        <title>Comparative genomics of the wheat fungal pathogen Pyrenophora tritici-repentis reveals chromosomal variations and genome plasticity.</title>
        <authorList>
            <person name="Moolhuijzen P."/>
            <person name="See P.T."/>
            <person name="Hane J.K."/>
            <person name="Shi G."/>
            <person name="Liu Z."/>
            <person name="Oliver R.P."/>
            <person name="Moffat C.S."/>
        </authorList>
    </citation>
    <scope>NUCLEOTIDE SEQUENCE [LARGE SCALE GENOMIC DNA]</scope>
    <source>
        <strain evidence="1">M4</strain>
    </source>
</reference>
<evidence type="ECO:0000313" key="2">
    <source>
        <dbReference type="Proteomes" id="UP000245464"/>
    </source>
</evidence>
<accession>A0A5M9LDT5</accession>
<dbReference type="Proteomes" id="UP000245464">
    <property type="component" value="Chromosome 2"/>
</dbReference>
<proteinExistence type="predicted"/>
<protein>
    <submittedName>
        <fullName evidence="1">Uncharacterized protein</fullName>
    </submittedName>
</protein>
<dbReference type="RefSeq" id="XP_065964094.1">
    <property type="nucleotide sequence ID" value="XM_066105467.1"/>
</dbReference>
<dbReference type="KEGG" id="ptrr:90955434"/>
<organism evidence="1 2">
    <name type="scientific">Pyrenophora tritici-repentis</name>
    <dbReference type="NCBI Taxonomy" id="45151"/>
    <lineage>
        <taxon>Eukaryota</taxon>
        <taxon>Fungi</taxon>
        <taxon>Dikarya</taxon>
        <taxon>Ascomycota</taxon>
        <taxon>Pezizomycotina</taxon>
        <taxon>Dothideomycetes</taxon>
        <taxon>Pleosporomycetidae</taxon>
        <taxon>Pleosporales</taxon>
        <taxon>Pleosporineae</taxon>
        <taxon>Pleosporaceae</taxon>
        <taxon>Pyrenophora</taxon>
    </lineage>
</organism>
<dbReference type="EMBL" id="NQIK02000002">
    <property type="protein sequence ID" value="KAF7574360.1"/>
    <property type="molecule type" value="Genomic_DNA"/>
</dbReference>
<sequence>MTQAYPLSTRLISLSGLVYREQTTPSVLQNCHAITVFVG</sequence>
<evidence type="ECO:0000313" key="1">
    <source>
        <dbReference type="EMBL" id="KAF7574360.1"/>
    </source>
</evidence>
<comment type="caution">
    <text evidence="1">The sequence shown here is derived from an EMBL/GenBank/DDBJ whole genome shotgun (WGS) entry which is preliminary data.</text>
</comment>
<name>A0A5M9LDT5_9PLEO</name>
<gene>
    <name evidence="1" type="ORF">PtrM4_059830</name>
</gene>